<protein>
    <recommendedName>
        <fullName evidence="1">Sporulation sigma-E factor-processing peptidase</fullName>
        <ecNumber evidence="1">3.4.23.-</ecNumber>
    </recommendedName>
    <alternativeName>
        <fullName evidence="1">Membrane-associated aspartic protease</fullName>
    </alternativeName>
    <alternativeName>
        <fullName evidence="1">Stage II sporulation protein GA</fullName>
    </alternativeName>
</protein>
<dbReference type="PIRSF" id="PIRSF018571">
    <property type="entry name" value="SpoIIGA"/>
    <property type="match status" value="1"/>
</dbReference>
<dbReference type="GO" id="GO:0006508">
    <property type="term" value="P:proteolysis"/>
    <property type="evidence" value="ECO:0007669"/>
    <property type="project" value="UniProtKB-KW"/>
</dbReference>
<evidence type="ECO:0000313" key="4">
    <source>
        <dbReference type="EMBL" id="ABG83168.1"/>
    </source>
</evidence>
<dbReference type="eggNOG" id="ENOG50301AF">
    <property type="taxonomic scope" value="Bacteria"/>
</dbReference>
<feature type="transmembrane region" description="Helical" evidence="3">
    <location>
        <begin position="88"/>
        <end position="108"/>
    </location>
</feature>
<dbReference type="AlphaFoldDB" id="A0A0H2YQN2"/>
<dbReference type="EMBL" id="CP000246">
    <property type="protein sequence ID" value="ABG83168.1"/>
    <property type="molecule type" value="Genomic_DNA"/>
</dbReference>
<keyword evidence="1 3" id="KW-0472">Membrane</keyword>
<keyword evidence="3" id="KW-0812">Transmembrane</keyword>
<keyword evidence="3" id="KW-1133">Transmembrane helix</keyword>
<keyword evidence="1" id="KW-0378">Hydrolase</keyword>
<dbReference type="NCBIfam" id="TIGR02854">
    <property type="entry name" value="spore_II_GA"/>
    <property type="match status" value="1"/>
</dbReference>
<feature type="transmembrane region" description="Helical" evidence="3">
    <location>
        <begin position="36"/>
        <end position="55"/>
    </location>
</feature>
<evidence type="ECO:0000256" key="3">
    <source>
        <dbReference type="SAM" id="Phobius"/>
    </source>
</evidence>
<keyword evidence="1" id="KW-0064">Aspartyl protease</keyword>
<dbReference type="HOGENOM" id="CLU_059158_0_0_9"/>
<dbReference type="RefSeq" id="WP_003458523.1">
    <property type="nucleotide sequence ID" value="NC_008261.1"/>
</dbReference>
<keyword evidence="5" id="KW-1185">Reference proteome</keyword>
<evidence type="ECO:0000313" key="5">
    <source>
        <dbReference type="Proteomes" id="UP000001823"/>
    </source>
</evidence>
<organism evidence="4 5">
    <name type="scientific">Clostridium perfringens (strain ATCC 13124 / DSM 756 / JCM 1290 / NCIMB 6125 / NCTC 8237 / Type A)</name>
    <dbReference type="NCBI Taxonomy" id="195103"/>
    <lineage>
        <taxon>Bacteria</taxon>
        <taxon>Bacillati</taxon>
        <taxon>Bacillota</taxon>
        <taxon>Clostridia</taxon>
        <taxon>Eubacteriales</taxon>
        <taxon>Clostridiaceae</taxon>
        <taxon>Clostridium</taxon>
    </lineage>
</organism>
<evidence type="ECO:0000256" key="1">
    <source>
        <dbReference type="PIRNR" id="PIRNR018571"/>
    </source>
</evidence>
<comment type="similarity">
    <text evidence="1">Belongs to the peptidase U4 family.</text>
</comment>
<reference evidence="4 5" key="1">
    <citation type="journal article" date="2006" name="Genome Res.">
        <title>Skewed genomic variability in strains of the toxigenic bacterial pathogen, Clostridium perfringens.</title>
        <authorList>
            <person name="Myers G.S."/>
            <person name="Rasko D.A."/>
            <person name="Cheung J.K."/>
            <person name="Ravel J."/>
            <person name="Seshadri R."/>
            <person name="Deboy R.T."/>
            <person name="Ren Q."/>
            <person name="Varga J."/>
            <person name="Awad M.M."/>
            <person name="Brinkac L.M."/>
            <person name="Daugherty S.C."/>
            <person name="Haft D.H."/>
            <person name="Dodson R.J."/>
            <person name="Madupu R."/>
            <person name="Nelson W.C."/>
            <person name="Rosovitz M.J."/>
            <person name="Sullivan S.A."/>
            <person name="Khouri H."/>
            <person name="Dimitrov G.I."/>
            <person name="Watkins K.L."/>
            <person name="Mulligan S."/>
            <person name="Benton J."/>
            <person name="Radune D."/>
            <person name="Fisher D.J."/>
            <person name="Atkins H.S."/>
            <person name="Hiscox T."/>
            <person name="Jost B.H."/>
            <person name="Billington S.J."/>
            <person name="Songer J.G."/>
            <person name="McClane B.A."/>
            <person name="Titball R.W."/>
            <person name="Rood J.I."/>
            <person name="Melville S.B."/>
            <person name="Paulsen I.T."/>
        </authorList>
    </citation>
    <scope>NUCLEOTIDE SEQUENCE [LARGE SCALE GENOMIC DNA]</scope>
    <source>
        <strain evidence="5">ATCC 13124 / DSM 756 / JCM 1290 / NCIMB 6125 / NCTC 8237 / S 107 / Type A</strain>
    </source>
</reference>
<comment type="subcellular location">
    <subcellularLocation>
        <location evidence="1">Cell membrane</location>
    </subcellularLocation>
</comment>
<evidence type="ECO:0000256" key="2">
    <source>
        <dbReference type="PIRSR" id="PIRSR018571-1"/>
    </source>
</evidence>
<feature type="transmembrane region" description="Helical" evidence="3">
    <location>
        <begin position="6"/>
        <end position="24"/>
    </location>
</feature>
<keyword evidence="1" id="KW-0645">Protease</keyword>
<dbReference type="STRING" id="195103.CPF_2016"/>
<accession>A0A0H2YQN2</accession>
<dbReference type="InterPro" id="IPR005081">
    <property type="entry name" value="SpoIIGA"/>
</dbReference>
<keyword evidence="1" id="KW-0749">Sporulation</keyword>
<dbReference type="GO" id="GO:0030436">
    <property type="term" value="P:asexual sporulation"/>
    <property type="evidence" value="ECO:0007669"/>
    <property type="project" value="InterPro"/>
</dbReference>
<feature type="active site" evidence="2">
    <location>
        <position position="175"/>
    </location>
</feature>
<dbReference type="GO" id="GO:0030435">
    <property type="term" value="P:sporulation resulting in formation of a cellular spore"/>
    <property type="evidence" value="ECO:0007669"/>
    <property type="project" value="UniProtKB-KW"/>
</dbReference>
<feature type="transmembrane region" description="Helical" evidence="3">
    <location>
        <begin position="128"/>
        <end position="146"/>
    </location>
</feature>
<keyword evidence="1" id="KW-1003">Cell membrane</keyword>
<comment type="function">
    <text evidence="1">Probable aspartic protease that is responsible for the proteolytic cleavage of the RNA polymerase sigma E factor (SigE/spoIIGB) to yield the active peptide in the mother cell during sporulation. Responds to a signal from the forespore that is triggered by the extracellular signal protein SpoIIR.</text>
</comment>
<dbReference type="PaxDb" id="195103-CPF_2016"/>
<sequence length="268" mass="30584">MTVYIDIVILENFLINFFLLYLTLQTLKDTIIYKRIILAAFLGAIYTLFVFVPGLNILTSLPLKLLFSFGMITIISERRELKTIIKRYITFLVITFAFCGTCFMFALVENQYNISESFIINDYSTKSIIFSLIISYILVSGVMNYFKNRAIINNFIYDLDVCIDSEVVNIKAFLDTGNGLVEPATALPVIIAEREKFRGVNIKEKDQFRIPYKVVDGNSGYMKGIKIDNIKLCNVNGETMTRDAILCFCDNKLSKEGEYEALLSRGII</sequence>
<dbReference type="EC" id="3.4.23.-" evidence="1"/>
<dbReference type="KEGG" id="cpf:CPF_2016"/>
<dbReference type="GO" id="GO:0004190">
    <property type="term" value="F:aspartic-type endopeptidase activity"/>
    <property type="evidence" value="ECO:0007669"/>
    <property type="project" value="UniProtKB-KW"/>
</dbReference>
<name>A0A0H2YQN2_CLOP1</name>
<dbReference type="GO" id="GO:0005886">
    <property type="term" value="C:plasma membrane"/>
    <property type="evidence" value="ECO:0007669"/>
    <property type="project" value="UniProtKB-SubCell"/>
</dbReference>
<proteinExistence type="inferred from homology"/>
<dbReference type="Pfam" id="PF03419">
    <property type="entry name" value="Peptidase_U4"/>
    <property type="match status" value="1"/>
</dbReference>
<dbReference type="Proteomes" id="UP000001823">
    <property type="component" value="Chromosome"/>
</dbReference>
<gene>
    <name evidence="4" type="primary">spoIIGA</name>
    <name evidence="4" type="ordered locus">CPF_2016</name>
</gene>